<feature type="region of interest" description="Disordered" evidence="6">
    <location>
        <begin position="163"/>
        <end position="236"/>
    </location>
</feature>
<evidence type="ECO:0000256" key="4">
    <source>
        <dbReference type="ARBA" id="ARBA00022989"/>
    </source>
</evidence>
<keyword evidence="10" id="KW-1185">Reference proteome</keyword>
<keyword evidence="5 7" id="KW-0472">Membrane</keyword>
<dbReference type="OrthoDB" id="9807815at2"/>
<feature type="transmembrane region" description="Helical" evidence="7">
    <location>
        <begin position="92"/>
        <end position="109"/>
    </location>
</feature>
<dbReference type="EMBL" id="FQVN01000005">
    <property type="protein sequence ID" value="SHF80984.1"/>
    <property type="molecule type" value="Genomic_DNA"/>
</dbReference>
<evidence type="ECO:0000256" key="6">
    <source>
        <dbReference type="SAM" id="MobiDB-lite"/>
    </source>
</evidence>
<evidence type="ECO:0000256" key="3">
    <source>
        <dbReference type="ARBA" id="ARBA00022692"/>
    </source>
</evidence>
<comment type="similarity">
    <text evidence="2">Belongs to the GtrA family.</text>
</comment>
<evidence type="ECO:0000256" key="1">
    <source>
        <dbReference type="ARBA" id="ARBA00004141"/>
    </source>
</evidence>
<dbReference type="InterPro" id="IPR007267">
    <property type="entry name" value="GtrA_DPMS_TM"/>
</dbReference>
<feature type="transmembrane region" description="Helical" evidence="7">
    <location>
        <begin position="129"/>
        <end position="150"/>
    </location>
</feature>
<dbReference type="AlphaFoldDB" id="A0A1M5EPB2"/>
<dbReference type="GO" id="GO:0005886">
    <property type="term" value="C:plasma membrane"/>
    <property type="evidence" value="ECO:0007669"/>
    <property type="project" value="TreeGrafter"/>
</dbReference>
<reference evidence="9 10" key="1">
    <citation type="submission" date="2016-11" db="EMBL/GenBank/DDBJ databases">
        <authorList>
            <person name="Jaros S."/>
            <person name="Januszkiewicz K."/>
            <person name="Wedrychowicz H."/>
        </authorList>
    </citation>
    <scope>NUCLEOTIDE SEQUENCE [LARGE SCALE GENOMIC DNA]</scope>
    <source>
        <strain evidence="9 10">DSM 44523</strain>
    </source>
</reference>
<feature type="compositionally biased region" description="Low complexity" evidence="6">
    <location>
        <begin position="195"/>
        <end position="204"/>
    </location>
</feature>
<evidence type="ECO:0000259" key="8">
    <source>
        <dbReference type="Pfam" id="PF04138"/>
    </source>
</evidence>
<comment type="subcellular location">
    <subcellularLocation>
        <location evidence="1">Membrane</location>
        <topology evidence="1">Multi-pass membrane protein</topology>
    </subcellularLocation>
</comment>
<feature type="transmembrane region" description="Helical" evidence="7">
    <location>
        <begin position="24"/>
        <end position="43"/>
    </location>
</feature>
<evidence type="ECO:0000313" key="9">
    <source>
        <dbReference type="EMBL" id="SHF80984.1"/>
    </source>
</evidence>
<organism evidence="9 10">
    <name type="scientific">Streptoalloteichus hindustanus</name>
    <dbReference type="NCBI Taxonomy" id="2017"/>
    <lineage>
        <taxon>Bacteria</taxon>
        <taxon>Bacillati</taxon>
        <taxon>Actinomycetota</taxon>
        <taxon>Actinomycetes</taxon>
        <taxon>Pseudonocardiales</taxon>
        <taxon>Pseudonocardiaceae</taxon>
        <taxon>Streptoalloteichus</taxon>
    </lineage>
</organism>
<feature type="transmembrane region" description="Helical" evidence="7">
    <location>
        <begin position="55"/>
        <end position="72"/>
    </location>
</feature>
<keyword evidence="3 7" id="KW-0812">Transmembrane</keyword>
<evidence type="ECO:0000256" key="5">
    <source>
        <dbReference type="ARBA" id="ARBA00023136"/>
    </source>
</evidence>
<gene>
    <name evidence="9" type="ORF">SAMN05444320_10570</name>
</gene>
<dbReference type="Pfam" id="PF04138">
    <property type="entry name" value="GtrA_DPMS_TM"/>
    <property type="match status" value="1"/>
</dbReference>
<dbReference type="PANTHER" id="PTHR38459">
    <property type="entry name" value="PROPHAGE BACTOPRENOL-LINKED GLUCOSE TRANSLOCASE HOMOLOG"/>
    <property type="match status" value="1"/>
</dbReference>
<keyword evidence="4 7" id="KW-1133">Transmembrane helix</keyword>
<dbReference type="GO" id="GO:0000271">
    <property type="term" value="P:polysaccharide biosynthetic process"/>
    <property type="evidence" value="ECO:0007669"/>
    <property type="project" value="InterPro"/>
</dbReference>
<dbReference type="InterPro" id="IPR051401">
    <property type="entry name" value="GtrA_CellWall_Glycosyl"/>
</dbReference>
<sequence length="236" mass="26903">MVIGKAPALGSRIVRDLLEKYRELIRFLVVGGIACIVDNGTWYALKLTVLDTSPVKAKGIAIVVATIVSYVLNREWSFRRRGGRERHHEAALFFLVSGFSAVLNLVPLWMSRYLLHLRVPEVDWLAQEIADFVSGSVVGTLVAMVFRYWALRRWVFPQARERTSGTEARSEESTAGRAATRRVEVSTVNAVNAQRRQPGVQVGQVRRERRRPQRTTTRAARRRRKAARRRVRGRGR</sequence>
<feature type="compositionally biased region" description="Basic residues" evidence="6">
    <location>
        <begin position="207"/>
        <end position="236"/>
    </location>
</feature>
<accession>A0A1M5EPB2</accession>
<dbReference type="STRING" id="2017.SAMN05444320_10570"/>
<dbReference type="Proteomes" id="UP000184501">
    <property type="component" value="Unassembled WGS sequence"/>
</dbReference>
<feature type="domain" description="GtrA/DPMS transmembrane" evidence="8">
    <location>
        <begin position="26"/>
        <end position="156"/>
    </location>
</feature>
<name>A0A1M5EPB2_STRHI</name>
<evidence type="ECO:0000256" key="7">
    <source>
        <dbReference type="SAM" id="Phobius"/>
    </source>
</evidence>
<protein>
    <submittedName>
        <fullName evidence="9">Putative flippase GtrA (Transmembrane translocase of bactoprenol-linked glucose)</fullName>
    </submittedName>
</protein>
<proteinExistence type="inferred from homology"/>
<feature type="compositionally biased region" description="Basic and acidic residues" evidence="6">
    <location>
        <begin position="163"/>
        <end position="174"/>
    </location>
</feature>
<dbReference type="PANTHER" id="PTHR38459:SF1">
    <property type="entry name" value="PROPHAGE BACTOPRENOL-LINKED GLUCOSE TRANSLOCASE HOMOLOG"/>
    <property type="match status" value="1"/>
</dbReference>
<evidence type="ECO:0000256" key="2">
    <source>
        <dbReference type="ARBA" id="ARBA00009399"/>
    </source>
</evidence>
<evidence type="ECO:0000313" key="10">
    <source>
        <dbReference type="Proteomes" id="UP000184501"/>
    </source>
</evidence>